<evidence type="ECO:0008006" key="9">
    <source>
        <dbReference type="Google" id="ProtNLM"/>
    </source>
</evidence>
<keyword evidence="4 6" id="KW-0472">Membrane</keyword>
<evidence type="ECO:0000313" key="7">
    <source>
        <dbReference type="EMBL" id="OMG53213.1"/>
    </source>
</evidence>
<dbReference type="Proteomes" id="UP000187526">
    <property type="component" value="Unassembled WGS sequence"/>
</dbReference>
<dbReference type="GO" id="GO:0016020">
    <property type="term" value="C:membrane"/>
    <property type="evidence" value="ECO:0007669"/>
    <property type="project" value="UniProtKB-SubCell"/>
</dbReference>
<dbReference type="OrthoDB" id="5298892at2"/>
<evidence type="ECO:0000256" key="2">
    <source>
        <dbReference type="ARBA" id="ARBA00022692"/>
    </source>
</evidence>
<protein>
    <recommendedName>
        <fullName evidence="9">Protein TolA</fullName>
    </recommendedName>
</protein>
<keyword evidence="3 6" id="KW-1133">Transmembrane helix</keyword>
<gene>
    <name evidence="7" type="ORF">BJN45_13430</name>
</gene>
<feature type="compositionally biased region" description="Pro residues" evidence="5">
    <location>
        <begin position="59"/>
        <end position="87"/>
    </location>
</feature>
<evidence type="ECO:0000313" key="8">
    <source>
        <dbReference type="Proteomes" id="UP000187526"/>
    </source>
</evidence>
<evidence type="ECO:0000256" key="6">
    <source>
        <dbReference type="SAM" id="Phobius"/>
    </source>
</evidence>
<dbReference type="Pfam" id="PF13103">
    <property type="entry name" value="TonB_2"/>
    <property type="match status" value="1"/>
</dbReference>
<reference evidence="7 8" key="1">
    <citation type="submission" date="2016-10" db="EMBL/GenBank/DDBJ databases">
        <title>Alkaliphiles isolated from bioreactors.</title>
        <authorList>
            <person name="Salah Z."/>
            <person name="Rout S.P."/>
            <person name="Humphreys P.N."/>
        </authorList>
    </citation>
    <scope>NUCLEOTIDE SEQUENCE [LARGE SCALE GENOMIC DNA]</scope>
    <source>
        <strain evidence="7 8">ZS02</strain>
    </source>
</reference>
<evidence type="ECO:0000256" key="4">
    <source>
        <dbReference type="ARBA" id="ARBA00023136"/>
    </source>
</evidence>
<feature type="region of interest" description="Disordered" evidence="5">
    <location>
        <begin position="56"/>
        <end position="130"/>
    </location>
</feature>
<dbReference type="Gene3D" id="3.30.1150.10">
    <property type="match status" value="1"/>
</dbReference>
<dbReference type="EMBL" id="MTHD01000004">
    <property type="protein sequence ID" value="OMG53213.1"/>
    <property type="molecule type" value="Genomic_DNA"/>
</dbReference>
<keyword evidence="8" id="KW-1185">Reference proteome</keyword>
<keyword evidence="2 6" id="KW-0812">Transmembrane</keyword>
<evidence type="ECO:0000256" key="5">
    <source>
        <dbReference type="SAM" id="MobiDB-lite"/>
    </source>
</evidence>
<sequence length="256" mass="28568">MIPDRPAEPGKKKAVAFTLIVHLLLIAALFFGVQWKRSEPEAMNVELWSPVPVQATRVAPPPPPPKEVAPEPKPVPVEPPKVVPPKAPEIVVKEEKKKPEPKKPEPPKPEPKPEVKPVDKKPPPPKVDPFKEMLERESRQRQSTAEQNLLATLADKEQKAAANRRGLESYAAKIRGKIRGNIVLPPAIQGNPEAIFEVNQLPNGEVLDVRLKRSSGMPVLDEAIERAIRRSSPLPKPDDPSLFQRTLEIKYKPFEE</sequence>
<accession>A0A1R1I3E0</accession>
<evidence type="ECO:0000256" key="1">
    <source>
        <dbReference type="ARBA" id="ARBA00004167"/>
    </source>
</evidence>
<feature type="compositionally biased region" description="Basic and acidic residues" evidence="5">
    <location>
        <begin position="91"/>
        <end position="130"/>
    </location>
</feature>
<dbReference type="SUPFAM" id="SSF74653">
    <property type="entry name" value="TolA/TonB C-terminal domain"/>
    <property type="match status" value="1"/>
</dbReference>
<dbReference type="STRING" id="418702.BJN45_13430"/>
<dbReference type="InterPro" id="IPR006260">
    <property type="entry name" value="TonB/TolA_C"/>
</dbReference>
<comment type="caution">
    <text evidence="7">The sequence shown here is derived from an EMBL/GenBank/DDBJ whole genome shotgun (WGS) entry which is preliminary data.</text>
</comment>
<evidence type="ECO:0000256" key="3">
    <source>
        <dbReference type="ARBA" id="ARBA00022989"/>
    </source>
</evidence>
<dbReference type="NCBIfam" id="TIGR01352">
    <property type="entry name" value="tonB_Cterm"/>
    <property type="match status" value="1"/>
</dbReference>
<name>A0A1R1I3E0_9RHOO</name>
<proteinExistence type="predicted"/>
<dbReference type="AlphaFoldDB" id="A0A1R1I3E0"/>
<organism evidence="7 8">
    <name type="scientific">Azonexus hydrophilus</name>
    <dbReference type="NCBI Taxonomy" id="418702"/>
    <lineage>
        <taxon>Bacteria</taxon>
        <taxon>Pseudomonadati</taxon>
        <taxon>Pseudomonadota</taxon>
        <taxon>Betaproteobacteria</taxon>
        <taxon>Rhodocyclales</taxon>
        <taxon>Azonexaceae</taxon>
        <taxon>Azonexus</taxon>
    </lineage>
</organism>
<comment type="subcellular location">
    <subcellularLocation>
        <location evidence="1">Membrane</location>
        <topology evidence="1">Single-pass membrane protein</topology>
    </subcellularLocation>
</comment>
<dbReference type="RefSeq" id="WP_076096033.1">
    <property type="nucleotide sequence ID" value="NZ_MTHD01000004.1"/>
</dbReference>
<feature type="transmembrane region" description="Helical" evidence="6">
    <location>
        <begin position="14"/>
        <end position="33"/>
    </location>
</feature>